<dbReference type="Proteomes" id="UP001212803">
    <property type="component" value="Chromosome"/>
</dbReference>
<dbReference type="EMBL" id="CP115149">
    <property type="protein sequence ID" value="WBL35936.1"/>
    <property type="molecule type" value="Genomic_DNA"/>
</dbReference>
<organism evidence="1 2">
    <name type="scientific">Tepidiforma flava</name>
    <dbReference type="NCBI Taxonomy" id="3004094"/>
    <lineage>
        <taxon>Bacteria</taxon>
        <taxon>Bacillati</taxon>
        <taxon>Chloroflexota</taxon>
        <taxon>Tepidiformia</taxon>
        <taxon>Tepidiformales</taxon>
        <taxon>Tepidiformaceae</taxon>
        <taxon>Tepidiforma</taxon>
    </lineage>
</organism>
<gene>
    <name evidence="1" type="ORF">O0235_14370</name>
</gene>
<evidence type="ECO:0000313" key="1">
    <source>
        <dbReference type="EMBL" id="WBL35936.1"/>
    </source>
</evidence>
<protein>
    <submittedName>
        <fullName evidence="1">Uncharacterized protein</fullName>
    </submittedName>
</protein>
<reference evidence="1 2" key="1">
    <citation type="journal article" date="2023" name="ISME J.">
        <title>Thermophilic Dehalococcoidia with unusual traits shed light on an unexpected past.</title>
        <authorList>
            <person name="Palmer M."/>
            <person name="Covington J.K."/>
            <person name="Zhou E.M."/>
            <person name="Thomas S.C."/>
            <person name="Habib N."/>
            <person name="Seymour C.O."/>
            <person name="Lai D."/>
            <person name="Johnston J."/>
            <person name="Hashimi A."/>
            <person name="Jiao J.Y."/>
            <person name="Muok A.R."/>
            <person name="Liu L."/>
            <person name="Xian W.D."/>
            <person name="Zhi X.Y."/>
            <person name="Li M.M."/>
            <person name="Silva L.P."/>
            <person name="Bowen B.P."/>
            <person name="Louie K."/>
            <person name="Briegel A."/>
            <person name="Pett-Ridge J."/>
            <person name="Weber P.K."/>
            <person name="Tocheva E.I."/>
            <person name="Woyke T."/>
            <person name="Northen T.R."/>
            <person name="Mayali X."/>
            <person name="Li W.J."/>
            <person name="Hedlund B.P."/>
        </authorList>
    </citation>
    <scope>NUCLEOTIDE SEQUENCE [LARGE SCALE GENOMIC DNA]</scope>
    <source>
        <strain evidence="1 2">YIM 72310</strain>
    </source>
</reference>
<accession>A0ABY7M8A1</accession>
<sequence length="73" mass="8109">MTESTSTTTAQAGQALCRHHWVIETPNGAVSTGRCKRCGIVRDFRNSSEDPLWDSDSFSLNGSRYRGRRTSDS</sequence>
<dbReference type="RefSeq" id="WP_270056461.1">
    <property type="nucleotide sequence ID" value="NZ_CP115149.1"/>
</dbReference>
<proteinExistence type="predicted"/>
<evidence type="ECO:0000313" key="2">
    <source>
        <dbReference type="Proteomes" id="UP001212803"/>
    </source>
</evidence>
<keyword evidence="2" id="KW-1185">Reference proteome</keyword>
<name>A0ABY7M8A1_9CHLR</name>